<dbReference type="EMBL" id="JABFAA010038437">
    <property type="protein sequence ID" value="MBA0700523.1"/>
    <property type="molecule type" value="Genomic_DNA"/>
</dbReference>
<evidence type="ECO:0000313" key="2">
    <source>
        <dbReference type="Proteomes" id="UP000593577"/>
    </source>
</evidence>
<keyword evidence="2" id="KW-1185">Reference proteome</keyword>
<accession>A0A7J8YLP3</accession>
<reference evidence="1 2" key="1">
    <citation type="journal article" date="2019" name="Genome Biol. Evol.">
        <title>Insights into the evolution of the New World diploid cottons (Gossypium, subgenus Houzingenia) based on genome sequencing.</title>
        <authorList>
            <person name="Grover C.E."/>
            <person name="Arick M.A. 2nd"/>
            <person name="Thrash A."/>
            <person name="Conover J.L."/>
            <person name="Sanders W.S."/>
            <person name="Peterson D.G."/>
            <person name="Frelichowski J.E."/>
            <person name="Scheffler J.A."/>
            <person name="Scheffler B.E."/>
            <person name="Wendel J.F."/>
        </authorList>
    </citation>
    <scope>NUCLEOTIDE SEQUENCE [LARGE SCALE GENOMIC DNA]</scope>
    <source>
        <strain evidence="1">185</strain>
        <tissue evidence="1">Leaf</tissue>
    </source>
</reference>
<evidence type="ECO:0000313" key="1">
    <source>
        <dbReference type="EMBL" id="MBA0700523.1"/>
    </source>
</evidence>
<dbReference type="Proteomes" id="UP000593577">
    <property type="component" value="Unassembled WGS sequence"/>
</dbReference>
<proteinExistence type="predicted"/>
<comment type="caution">
    <text evidence="1">The sequence shown here is derived from an EMBL/GenBank/DDBJ whole genome shotgun (WGS) entry which is preliminary data.</text>
</comment>
<feature type="non-terminal residue" evidence="1">
    <location>
        <position position="19"/>
    </location>
</feature>
<dbReference type="AlphaFoldDB" id="A0A7J8YLP3"/>
<organism evidence="1 2">
    <name type="scientific">Gossypium aridum</name>
    <name type="common">American cotton</name>
    <name type="synonym">Erioxylum aridum</name>
    <dbReference type="NCBI Taxonomy" id="34290"/>
    <lineage>
        <taxon>Eukaryota</taxon>
        <taxon>Viridiplantae</taxon>
        <taxon>Streptophyta</taxon>
        <taxon>Embryophyta</taxon>
        <taxon>Tracheophyta</taxon>
        <taxon>Spermatophyta</taxon>
        <taxon>Magnoliopsida</taxon>
        <taxon>eudicotyledons</taxon>
        <taxon>Gunneridae</taxon>
        <taxon>Pentapetalae</taxon>
        <taxon>rosids</taxon>
        <taxon>malvids</taxon>
        <taxon>Malvales</taxon>
        <taxon>Malvaceae</taxon>
        <taxon>Malvoideae</taxon>
        <taxon>Gossypium</taxon>
    </lineage>
</organism>
<protein>
    <submittedName>
        <fullName evidence="1">Uncharacterized protein</fullName>
    </submittedName>
</protein>
<gene>
    <name evidence="1" type="ORF">Goari_022995</name>
</gene>
<sequence length="19" mass="2421">MYIKDLEMKSRYLEGECRR</sequence>
<name>A0A7J8YLP3_GOSAI</name>